<dbReference type="SUPFAM" id="SSF50998">
    <property type="entry name" value="Quinoprotein alcohol dehydrogenase-like"/>
    <property type="match status" value="1"/>
</dbReference>
<dbReference type="SMART" id="SM00320">
    <property type="entry name" value="WD40"/>
    <property type="match status" value="2"/>
</dbReference>
<dbReference type="InterPro" id="IPR015943">
    <property type="entry name" value="WD40/YVTN_repeat-like_dom_sf"/>
</dbReference>
<dbReference type="PROSITE" id="PS51257">
    <property type="entry name" value="PROKAR_LIPOPROTEIN"/>
    <property type="match status" value="1"/>
</dbReference>
<reference evidence="2" key="2">
    <citation type="journal article" date="2024" name="Plant">
        <title>Genomic evolution and insights into agronomic trait innovations of Sesamum species.</title>
        <authorList>
            <person name="Miao H."/>
            <person name="Wang L."/>
            <person name="Qu L."/>
            <person name="Liu H."/>
            <person name="Sun Y."/>
            <person name="Le M."/>
            <person name="Wang Q."/>
            <person name="Wei S."/>
            <person name="Zheng Y."/>
            <person name="Lin W."/>
            <person name="Duan Y."/>
            <person name="Cao H."/>
            <person name="Xiong S."/>
            <person name="Wang X."/>
            <person name="Wei L."/>
            <person name="Li C."/>
            <person name="Ma Q."/>
            <person name="Ju M."/>
            <person name="Zhao R."/>
            <person name="Li G."/>
            <person name="Mu C."/>
            <person name="Tian Q."/>
            <person name="Mei H."/>
            <person name="Zhang T."/>
            <person name="Gao T."/>
            <person name="Zhang H."/>
        </authorList>
    </citation>
    <scope>NUCLEOTIDE SEQUENCE</scope>
    <source>
        <strain evidence="2">KEN1</strain>
    </source>
</reference>
<dbReference type="InterPro" id="IPR046985">
    <property type="entry name" value="IP5"/>
</dbReference>
<organism evidence="2">
    <name type="scientific">Sesamum latifolium</name>
    <dbReference type="NCBI Taxonomy" id="2727402"/>
    <lineage>
        <taxon>Eukaryota</taxon>
        <taxon>Viridiplantae</taxon>
        <taxon>Streptophyta</taxon>
        <taxon>Embryophyta</taxon>
        <taxon>Tracheophyta</taxon>
        <taxon>Spermatophyta</taxon>
        <taxon>Magnoliopsida</taxon>
        <taxon>eudicotyledons</taxon>
        <taxon>Gunneridae</taxon>
        <taxon>Pentapetalae</taxon>
        <taxon>asterids</taxon>
        <taxon>lamiids</taxon>
        <taxon>Lamiales</taxon>
        <taxon>Pedaliaceae</taxon>
        <taxon>Sesamum</taxon>
    </lineage>
</organism>
<dbReference type="InterPro" id="IPR056454">
    <property type="entry name" value="Beta-prop_IP5PC_F"/>
</dbReference>
<dbReference type="AlphaFoldDB" id="A0AAW2XDK2"/>
<evidence type="ECO:0000259" key="1">
    <source>
        <dbReference type="Pfam" id="PF23754"/>
    </source>
</evidence>
<dbReference type="GO" id="GO:0046856">
    <property type="term" value="P:phosphatidylinositol dephosphorylation"/>
    <property type="evidence" value="ECO:0007669"/>
    <property type="project" value="InterPro"/>
</dbReference>
<evidence type="ECO:0000313" key="2">
    <source>
        <dbReference type="EMBL" id="KAL0452232.1"/>
    </source>
</evidence>
<reference evidence="2" key="1">
    <citation type="submission" date="2020-06" db="EMBL/GenBank/DDBJ databases">
        <authorList>
            <person name="Li T."/>
            <person name="Hu X."/>
            <person name="Zhang T."/>
            <person name="Song X."/>
            <person name="Zhang H."/>
            <person name="Dai N."/>
            <person name="Sheng W."/>
            <person name="Hou X."/>
            <person name="Wei L."/>
        </authorList>
    </citation>
    <scope>NUCLEOTIDE SEQUENCE</scope>
    <source>
        <strain evidence="2">KEN1</strain>
        <tissue evidence="2">Leaf</tissue>
    </source>
</reference>
<name>A0AAW2XDK2_9LAMI</name>
<accession>A0AAW2XDK2</accession>
<sequence>MKKKMKLAALPITSGGSIICSSSLTGSCPVLRPLTSRCRNSLVRELWAGSECGVRVWDLKNDIYGGAEEGDEEGTVKYWESVQVGAAALCLVGDGGNRVVWSGHRDGRIVCWKMLDFLSEKANGRGNGGTRNGFQEVFSWQAHRGPVLSMVVSSYGDIWSGSEGGAIKIWPWEAVERSLSLTAGERHMASLLVDRSYIDLRSQVTQNGTCSNIFTSDVKYMLSDHAGAKVWTASYQSFALW</sequence>
<dbReference type="PANTHER" id="PTHR11200:SF300">
    <property type="entry name" value="TYPE II INOSITOL 1,4,5-TRISPHOSPHATE 5-PHOSPHATASE"/>
    <property type="match status" value="1"/>
</dbReference>
<dbReference type="GO" id="GO:0004439">
    <property type="term" value="F:phosphatidylinositol-4,5-bisphosphate 5-phosphatase activity"/>
    <property type="evidence" value="ECO:0007669"/>
    <property type="project" value="TreeGrafter"/>
</dbReference>
<dbReference type="EMBL" id="JACGWN010000004">
    <property type="protein sequence ID" value="KAL0452232.1"/>
    <property type="molecule type" value="Genomic_DNA"/>
</dbReference>
<feature type="domain" description="IP5PC-F beta-propeller" evidence="1">
    <location>
        <begin position="45"/>
        <end position="241"/>
    </location>
</feature>
<gene>
    <name evidence="2" type="ORF">Slati_1201300</name>
</gene>
<dbReference type="InterPro" id="IPR001680">
    <property type="entry name" value="WD40_rpt"/>
</dbReference>
<dbReference type="Gene3D" id="2.130.10.10">
    <property type="entry name" value="YVTN repeat-like/Quinoprotein amine dehydrogenase"/>
    <property type="match status" value="1"/>
</dbReference>
<comment type="caution">
    <text evidence="2">The sequence shown here is derived from an EMBL/GenBank/DDBJ whole genome shotgun (WGS) entry which is preliminary data.</text>
</comment>
<dbReference type="PANTHER" id="PTHR11200">
    <property type="entry name" value="INOSITOL 5-PHOSPHATASE"/>
    <property type="match status" value="1"/>
</dbReference>
<dbReference type="InterPro" id="IPR011047">
    <property type="entry name" value="Quinoprotein_ADH-like_sf"/>
</dbReference>
<dbReference type="Pfam" id="PF23754">
    <property type="entry name" value="Beta-prop_IP5PC_F"/>
    <property type="match status" value="1"/>
</dbReference>
<proteinExistence type="predicted"/>
<protein>
    <submittedName>
        <fullName evidence="2">Type II inositol polyphosphate 5-phosphatase 15</fullName>
    </submittedName>
</protein>